<keyword evidence="2" id="KW-0812">Transmembrane</keyword>
<dbReference type="Proteomes" id="UP000008827">
    <property type="component" value="Chromosome 20"/>
</dbReference>
<dbReference type="Gramene" id="KRG91010">
    <property type="protein sequence ID" value="KRG91010"/>
    <property type="gene ID" value="GLYMA_20G127600"/>
</dbReference>
<proteinExistence type="predicted"/>
<feature type="transmembrane region" description="Helical" evidence="2">
    <location>
        <begin position="161"/>
        <end position="182"/>
    </location>
</feature>
<evidence type="ECO:0000256" key="2">
    <source>
        <dbReference type="SAM" id="Phobius"/>
    </source>
</evidence>
<keyword evidence="5" id="KW-1185">Reference proteome</keyword>
<feature type="transmembrane region" description="Helical" evidence="2">
    <location>
        <begin position="229"/>
        <end position="256"/>
    </location>
</feature>
<dbReference type="EMBL" id="CM000853">
    <property type="protein sequence ID" value="KRG91010.1"/>
    <property type="molecule type" value="Genomic_DNA"/>
</dbReference>
<dbReference type="GO" id="GO:0015297">
    <property type="term" value="F:antiporter activity"/>
    <property type="evidence" value="ECO:0000318"/>
    <property type="project" value="GO_Central"/>
</dbReference>
<gene>
    <name evidence="3" type="ORF">GLYMA_20G127600</name>
</gene>
<feature type="transmembrane region" description="Helical" evidence="2">
    <location>
        <begin position="268"/>
        <end position="287"/>
    </location>
</feature>
<evidence type="ECO:0000313" key="3">
    <source>
        <dbReference type="EMBL" id="KRG91010.1"/>
    </source>
</evidence>
<dbReference type="InParanoid" id="A0A0R0EJH0"/>
<evidence type="ECO:0008006" key="6">
    <source>
        <dbReference type="Google" id="ProtNLM"/>
    </source>
</evidence>
<sequence>MFQHLHNSRLPLHGFCTVESSPFFGSSSCRICFTGTLPTLLRHNVLARAEDKARDPTPSSFQPQQSSQQQFQNLTPESGSCDPLCSLDETSSQEFEDSYQPKTDFLKAVAILAAAATGALTINHSWVATNQDLAMALLFVIGYAGIIFEESPAFNKSGVGLLMTVSLWVIRSIGAPSTDIAVSELTHASVEVSEIVFFLLGAMTIVEIVDAHQGFKVVTGNITTQNPRLLWMFIIIIIAPRGQLVFSVGLGALIFVPVFKALAGLPPYMGMLLGLCVLWILTDAIHYGESESLEAAGILREIANYLDAHVPSSELIASSIGLISALIDNVPLVADGNFWQLIAFCAGTGGSMLIIGSAAGVAFMEDGKGYAAGIVPYLALHNLNISLPTLAEVPFLSGS</sequence>
<organism evidence="3">
    <name type="scientific">Glycine max</name>
    <name type="common">Soybean</name>
    <name type="synonym">Glycine hispida</name>
    <dbReference type="NCBI Taxonomy" id="3847"/>
    <lineage>
        <taxon>Eukaryota</taxon>
        <taxon>Viridiplantae</taxon>
        <taxon>Streptophyta</taxon>
        <taxon>Embryophyta</taxon>
        <taxon>Tracheophyta</taxon>
        <taxon>Spermatophyta</taxon>
        <taxon>Magnoliopsida</taxon>
        <taxon>eudicotyledons</taxon>
        <taxon>Gunneridae</taxon>
        <taxon>Pentapetalae</taxon>
        <taxon>rosids</taxon>
        <taxon>fabids</taxon>
        <taxon>Fabales</taxon>
        <taxon>Fabaceae</taxon>
        <taxon>Papilionoideae</taxon>
        <taxon>50 kb inversion clade</taxon>
        <taxon>NPAAA clade</taxon>
        <taxon>indigoferoid/millettioid clade</taxon>
        <taxon>Phaseoleae</taxon>
        <taxon>Glycine</taxon>
        <taxon>Glycine subgen. Soja</taxon>
    </lineage>
</organism>
<feature type="transmembrane region" description="Helical" evidence="2">
    <location>
        <begin position="105"/>
        <end position="127"/>
    </location>
</feature>
<keyword evidence="2" id="KW-1133">Transmembrane helix</keyword>
<evidence type="ECO:0000256" key="1">
    <source>
        <dbReference type="SAM" id="MobiDB-lite"/>
    </source>
</evidence>
<dbReference type="PANTHER" id="PTHR43269">
    <property type="entry name" value="SODIUM/PROTON ANTIPORTER 1-RELATED"/>
    <property type="match status" value="1"/>
</dbReference>
<reference evidence="4" key="2">
    <citation type="submission" date="2018-02" db="UniProtKB">
        <authorList>
            <consortium name="EnsemblPlants"/>
        </authorList>
    </citation>
    <scope>IDENTIFICATION</scope>
    <source>
        <strain evidence="4">Williams 82</strain>
    </source>
</reference>
<name>A0A0R0EJH0_SOYBN</name>
<dbReference type="InterPro" id="IPR045016">
    <property type="entry name" value="NhaD-like"/>
</dbReference>
<accession>A0A0R0EJH0</accession>
<dbReference type="PANTHER" id="PTHR43269:SF2">
    <property type="entry name" value="SODIUM_PROTON ANTIPORTER 1-RELATED"/>
    <property type="match status" value="1"/>
</dbReference>
<dbReference type="PaxDb" id="3847-GLYMA20G26381.1"/>
<dbReference type="GO" id="GO:0006814">
    <property type="term" value="P:sodium ion transport"/>
    <property type="evidence" value="ECO:0000318"/>
    <property type="project" value="GO_Central"/>
</dbReference>
<feature type="compositionally biased region" description="Low complexity" evidence="1">
    <location>
        <begin position="58"/>
        <end position="72"/>
    </location>
</feature>
<feature type="transmembrane region" description="Helical" evidence="2">
    <location>
        <begin position="339"/>
        <end position="363"/>
    </location>
</feature>
<keyword evidence="2" id="KW-0472">Membrane</keyword>
<reference evidence="3" key="3">
    <citation type="submission" date="2018-07" db="EMBL/GenBank/DDBJ databases">
        <title>WGS assembly of Glycine max.</title>
        <authorList>
            <person name="Schmutz J."/>
            <person name="Cannon S."/>
            <person name="Schlueter J."/>
            <person name="Ma J."/>
            <person name="Mitros T."/>
            <person name="Nelson W."/>
            <person name="Hyten D."/>
            <person name="Song Q."/>
            <person name="Thelen J."/>
            <person name="Cheng J."/>
            <person name="Xu D."/>
            <person name="Hellsten U."/>
            <person name="May G."/>
            <person name="Yu Y."/>
            <person name="Sakurai T."/>
            <person name="Umezawa T."/>
            <person name="Bhattacharyya M."/>
            <person name="Sandhu D."/>
            <person name="Valliyodan B."/>
            <person name="Lindquist E."/>
            <person name="Peto M."/>
            <person name="Grant D."/>
            <person name="Shu S."/>
            <person name="Goodstein D."/>
            <person name="Barry K."/>
            <person name="Futrell-Griggs M."/>
            <person name="Abernathy B."/>
            <person name="Du J."/>
            <person name="Tian Z."/>
            <person name="Zhu L."/>
            <person name="Gill N."/>
            <person name="Joshi T."/>
            <person name="Libault M."/>
            <person name="Sethuraman A."/>
            <person name="Zhang X."/>
            <person name="Shinozaki K."/>
            <person name="Nguyen H."/>
            <person name="Wing R."/>
            <person name="Cregan P."/>
            <person name="Specht J."/>
            <person name="Grimwood J."/>
            <person name="Rokhsar D."/>
            <person name="Stacey G."/>
            <person name="Shoemaker R."/>
            <person name="Jackson S."/>
        </authorList>
    </citation>
    <scope>NUCLEOTIDE SEQUENCE</scope>
    <source>
        <tissue evidence="3">Callus</tissue>
    </source>
</reference>
<feature type="region of interest" description="Disordered" evidence="1">
    <location>
        <begin position="52"/>
        <end position="79"/>
    </location>
</feature>
<dbReference type="EnsemblPlants" id="KRG91010">
    <property type="protein sequence ID" value="KRG91010"/>
    <property type="gene ID" value="GLYMA_20G127600"/>
</dbReference>
<evidence type="ECO:0000313" key="4">
    <source>
        <dbReference type="EnsemblPlants" id="KRG91010"/>
    </source>
</evidence>
<reference evidence="3 4" key="1">
    <citation type="journal article" date="2010" name="Nature">
        <title>Genome sequence of the palaeopolyploid soybean.</title>
        <authorList>
            <person name="Schmutz J."/>
            <person name="Cannon S.B."/>
            <person name="Schlueter J."/>
            <person name="Ma J."/>
            <person name="Mitros T."/>
            <person name="Nelson W."/>
            <person name="Hyten D.L."/>
            <person name="Song Q."/>
            <person name="Thelen J.J."/>
            <person name="Cheng J."/>
            <person name="Xu D."/>
            <person name="Hellsten U."/>
            <person name="May G.D."/>
            <person name="Yu Y."/>
            <person name="Sakurai T."/>
            <person name="Umezawa T."/>
            <person name="Bhattacharyya M.K."/>
            <person name="Sandhu D."/>
            <person name="Valliyodan B."/>
            <person name="Lindquist E."/>
            <person name="Peto M."/>
            <person name="Grant D."/>
            <person name="Shu S."/>
            <person name="Goodstein D."/>
            <person name="Barry K."/>
            <person name="Futrell-Griggs M."/>
            <person name="Abernathy B."/>
            <person name="Du J."/>
            <person name="Tian Z."/>
            <person name="Zhu L."/>
            <person name="Gill N."/>
            <person name="Joshi T."/>
            <person name="Libault M."/>
            <person name="Sethuraman A."/>
            <person name="Zhang X.-C."/>
            <person name="Shinozaki K."/>
            <person name="Nguyen H.T."/>
            <person name="Wing R.A."/>
            <person name="Cregan P."/>
            <person name="Specht J."/>
            <person name="Grimwood J."/>
            <person name="Rokhsar D."/>
            <person name="Stacey G."/>
            <person name="Shoemaker R.C."/>
            <person name="Jackson S.A."/>
        </authorList>
    </citation>
    <scope>NUCLEOTIDE SEQUENCE</scope>
    <source>
        <strain evidence="4">cv. Williams 82</strain>
        <tissue evidence="3">Callus</tissue>
    </source>
</reference>
<feature type="transmembrane region" description="Helical" evidence="2">
    <location>
        <begin position="188"/>
        <end position="209"/>
    </location>
</feature>
<feature type="transmembrane region" description="Helical" evidence="2">
    <location>
        <begin position="133"/>
        <end position="149"/>
    </location>
</feature>
<dbReference type="AlphaFoldDB" id="A0A0R0EJH0"/>
<protein>
    <recommendedName>
        <fullName evidence="6">Citrate transporter-like domain-containing protein</fullName>
    </recommendedName>
</protein>
<dbReference type="STRING" id="3847.A0A0R0EJH0"/>
<evidence type="ECO:0000313" key="5">
    <source>
        <dbReference type="Proteomes" id="UP000008827"/>
    </source>
</evidence>
<dbReference type="GO" id="GO:0009941">
    <property type="term" value="C:chloroplast envelope"/>
    <property type="evidence" value="ECO:0000318"/>
    <property type="project" value="GO_Central"/>
</dbReference>